<protein>
    <recommendedName>
        <fullName evidence="4">Transcriptional regulator MntR</fullName>
    </recommendedName>
    <alternativeName>
        <fullName evidence="13">Manganese transport regulator</fullName>
    </alternativeName>
</protein>
<keyword evidence="9" id="KW-0010">Activator</keyword>
<keyword evidence="6" id="KW-0678">Repressor</keyword>
<dbReference type="SUPFAM" id="SSF47979">
    <property type="entry name" value="Iron-dependent repressor protein, dimerization domain"/>
    <property type="match status" value="1"/>
</dbReference>
<gene>
    <name evidence="15" type="ORF">ES675_02245</name>
</gene>
<dbReference type="InterPro" id="IPR038157">
    <property type="entry name" value="FeoA_core_dom"/>
</dbReference>
<dbReference type="SUPFAM" id="SSF46785">
    <property type="entry name" value="Winged helix' DNA-binding domain"/>
    <property type="match status" value="1"/>
</dbReference>
<dbReference type="RefSeq" id="WP_066249207.1">
    <property type="nucleotide sequence ID" value="NZ_VSKL01000001.1"/>
</dbReference>
<dbReference type="InterPro" id="IPR007167">
    <property type="entry name" value="Fe-transptr_FeoA-like"/>
</dbReference>
<evidence type="ECO:0000313" key="16">
    <source>
        <dbReference type="Proteomes" id="UP000324358"/>
    </source>
</evidence>
<dbReference type="PANTHER" id="PTHR33238">
    <property type="entry name" value="IRON (METAL) DEPENDENT REPRESSOR, DTXR FAMILY"/>
    <property type="match status" value="1"/>
</dbReference>
<dbReference type="OrthoDB" id="9791355at2"/>
<name>A0A5D0R0F2_9FLAO</name>
<keyword evidence="10" id="KW-0804">Transcription</keyword>
<evidence type="ECO:0000256" key="6">
    <source>
        <dbReference type="ARBA" id="ARBA00022491"/>
    </source>
</evidence>
<evidence type="ECO:0000256" key="10">
    <source>
        <dbReference type="ARBA" id="ARBA00023163"/>
    </source>
</evidence>
<evidence type="ECO:0000256" key="1">
    <source>
        <dbReference type="ARBA" id="ARBA00004496"/>
    </source>
</evidence>
<dbReference type="Pfam" id="PF02742">
    <property type="entry name" value="Fe_dep_repr_C"/>
    <property type="match status" value="1"/>
</dbReference>
<evidence type="ECO:0000256" key="8">
    <source>
        <dbReference type="ARBA" id="ARBA00023125"/>
    </source>
</evidence>
<organism evidence="15 16">
    <name type="scientific">Bizionia algoritergicola</name>
    <dbReference type="NCBI Taxonomy" id="291187"/>
    <lineage>
        <taxon>Bacteria</taxon>
        <taxon>Pseudomonadati</taxon>
        <taxon>Bacteroidota</taxon>
        <taxon>Flavobacteriia</taxon>
        <taxon>Flavobacteriales</taxon>
        <taxon>Flavobacteriaceae</taxon>
        <taxon>Bizionia</taxon>
    </lineage>
</organism>
<dbReference type="SMART" id="SM00529">
    <property type="entry name" value="HTH_DTXR"/>
    <property type="match status" value="1"/>
</dbReference>
<evidence type="ECO:0000256" key="2">
    <source>
        <dbReference type="ARBA" id="ARBA00007871"/>
    </source>
</evidence>
<comment type="subunit">
    <text evidence="3">Homodimer.</text>
</comment>
<comment type="subcellular location">
    <subcellularLocation>
        <location evidence="1">Cytoplasm</location>
    </subcellularLocation>
</comment>
<evidence type="ECO:0000256" key="13">
    <source>
        <dbReference type="ARBA" id="ARBA00032593"/>
    </source>
</evidence>
<dbReference type="GO" id="GO:0003700">
    <property type="term" value="F:DNA-binding transcription factor activity"/>
    <property type="evidence" value="ECO:0007669"/>
    <property type="project" value="InterPro"/>
</dbReference>
<evidence type="ECO:0000256" key="12">
    <source>
        <dbReference type="ARBA" id="ARBA00025185"/>
    </source>
</evidence>
<evidence type="ECO:0000256" key="7">
    <source>
        <dbReference type="ARBA" id="ARBA00023015"/>
    </source>
</evidence>
<dbReference type="Pfam" id="PF04023">
    <property type="entry name" value="FeoA"/>
    <property type="match status" value="1"/>
</dbReference>
<dbReference type="InterPro" id="IPR036388">
    <property type="entry name" value="WH-like_DNA-bd_sf"/>
</dbReference>
<dbReference type="GO" id="GO:0005737">
    <property type="term" value="C:cytoplasm"/>
    <property type="evidence" value="ECO:0007669"/>
    <property type="project" value="UniProtKB-SubCell"/>
</dbReference>
<evidence type="ECO:0000259" key="14">
    <source>
        <dbReference type="PROSITE" id="PS50944"/>
    </source>
</evidence>
<dbReference type="PROSITE" id="PS50944">
    <property type="entry name" value="HTH_DTXR"/>
    <property type="match status" value="1"/>
</dbReference>
<proteinExistence type="inferred from homology"/>
<accession>A0A5D0R0F2</accession>
<dbReference type="Gene3D" id="2.30.30.90">
    <property type="match status" value="1"/>
</dbReference>
<keyword evidence="8" id="KW-0238">DNA-binding</keyword>
<keyword evidence="11" id="KW-0464">Manganese</keyword>
<dbReference type="GO" id="GO:0046914">
    <property type="term" value="F:transition metal ion binding"/>
    <property type="evidence" value="ECO:0007669"/>
    <property type="project" value="InterPro"/>
</dbReference>
<dbReference type="PANTHER" id="PTHR33238:SF11">
    <property type="entry name" value="TRANSCRIPTIONAL REGULATOR MNTR"/>
    <property type="match status" value="1"/>
</dbReference>
<dbReference type="Gene3D" id="1.10.10.10">
    <property type="entry name" value="Winged helix-like DNA-binding domain superfamily/Winged helix DNA-binding domain"/>
    <property type="match status" value="1"/>
</dbReference>
<evidence type="ECO:0000256" key="4">
    <source>
        <dbReference type="ARBA" id="ARBA00022386"/>
    </source>
</evidence>
<dbReference type="InterPro" id="IPR001367">
    <property type="entry name" value="Fe_dep_repressor"/>
</dbReference>
<dbReference type="GO" id="GO:0003677">
    <property type="term" value="F:DNA binding"/>
    <property type="evidence" value="ECO:0007669"/>
    <property type="project" value="UniProtKB-KW"/>
</dbReference>
<evidence type="ECO:0000256" key="3">
    <source>
        <dbReference type="ARBA" id="ARBA00011738"/>
    </source>
</evidence>
<dbReference type="InterPro" id="IPR036390">
    <property type="entry name" value="WH_DNA-bd_sf"/>
</dbReference>
<keyword evidence="16" id="KW-1185">Reference proteome</keyword>
<evidence type="ECO:0000256" key="11">
    <source>
        <dbReference type="ARBA" id="ARBA00023211"/>
    </source>
</evidence>
<dbReference type="InterPro" id="IPR022689">
    <property type="entry name" value="Iron_dep_repressor"/>
</dbReference>
<comment type="similarity">
    <text evidence="2">Belongs to the DtxR/MntR family.</text>
</comment>
<dbReference type="Proteomes" id="UP000324358">
    <property type="component" value="Unassembled WGS sequence"/>
</dbReference>
<reference evidence="15 16" key="1">
    <citation type="submission" date="2019-08" db="EMBL/GenBank/DDBJ databases">
        <title>Genomes of Antarctic Bizionia species.</title>
        <authorList>
            <person name="Bowman J.P."/>
        </authorList>
    </citation>
    <scope>NUCLEOTIDE SEQUENCE [LARGE SCALE GENOMIC DNA]</scope>
    <source>
        <strain evidence="15 16">APA-1</strain>
    </source>
</reference>
<dbReference type="GO" id="GO:0046983">
    <property type="term" value="F:protein dimerization activity"/>
    <property type="evidence" value="ECO:0007669"/>
    <property type="project" value="InterPro"/>
</dbReference>
<dbReference type="InterPro" id="IPR050536">
    <property type="entry name" value="DtxR_MntR_Metal-Reg"/>
</dbReference>
<dbReference type="AlphaFoldDB" id="A0A5D0R0F2"/>
<comment type="caution">
    <text evidence="15">The sequence shown here is derived from an EMBL/GenBank/DDBJ whole genome shotgun (WGS) entry which is preliminary data.</text>
</comment>
<evidence type="ECO:0000256" key="5">
    <source>
        <dbReference type="ARBA" id="ARBA00022490"/>
    </source>
</evidence>
<dbReference type="InterPro" id="IPR022687">
    <property type="entry name" value="HTH_DTXR"/>
</dbReference>
<keyword evidence="5" id="KW-0963">Cytoplasm</keyword>
<evidence type="ECO:0000256" key="9">
    <source>
        <dbReference type="ARBA" id="ARBA00023159"/>
    </source>
</evidence>
<dbReference type="Pfam" id="PF01325">
    <property type="entry name" value="Fe_dep_repress"/>
    <property type="match status" value="1"/>
</dbReference>
<dbReference type="Gene3D" id="1.10.60.10">
    <property type="entry name" value="Iron dependent repressor, metal binding and dimerisation domain"/>
    <property type="match status" value="1"/>
</dbReference>
<comment type="function">
    <text evidence="12">In the presence of manganese, represses expression of mntH and mntS. Up-regulates expression of mntP.</text>
</comment>
<keyword evidence="7" id="KW-0805">Transcription regulation</keyword>
<dbReference type="InterPro" id="IPR036421">
    <property type="entry name" value="Fe_dep_repressor_sf"/>
</dbReference>
<dbReference type="EMBL" id="VSKL01000001">
    <property type="protein sequence ID" value="TYB74977.1"/>
    <property type="molecule type" value="Genomic_DNA"/>
</dbReference>
<evidence type="ECO:0000313" key="15">
    <source>
        <dbReference type="EMBL" id="TYB74977.1"/>
    </source>
</evidence>
<feature type="domain" description="HTH dtxR-type" evidence="14">
    <location>
        <begin position="1"/>
        <end position="64"/>
    </location>
</feature>
<sequence>MITLTEENYIKAIYHLGKQGREIVNTNALAEAMNTKASSATDMIRKLAEKDYANYKKYKGVTLTESGKKIAINIIRKHRLWEVFLVEKLNFTWDEVHDLAEQLEHIKSQKLIDELDAFLGHPTHDPHGDPIPDKHGAITFVEKIILSQALEHQKYSCLGVNDSSSEFLQYLNKNDIGLGSIIEVMHIEPFDKSISIKANGKLLTVSQSVAKNLYLKKL</sequence>